<dbReference type="PANTHER" id="PTHR43570">
    <property type="entry name" value="ALDEHYDE DEHYDROGENASE"/>
    <property type="match status" value="1"/>
</dbReference>
<comment type="similarity">
    <text evidence="1 4 7">Belongs to the aldehyde dehydrogenase family.</text>
</comment>
<dbReference type="PROSITE" id="PS00687">
    <property type="entry name" value="ALDEHYDE_DEHYDR_GLU"/>
    <property type="match status" value="1"/>
</dbReference>
<dbReference type="PIRSF" id="PIRSF036492">
    <property type="entry name" value="ALDH"/>
    <property type="match status" value="1"/>
</dbReference>
<proteinExistence type="inferred from homology"/>
<dbReference type="EMBL" id="JMCB01000006">
    <property type="protein sequence ID" value="KFE67912.1"/>
    <property type="molecule type" value="Genomic_DNA"/>
</dbReference>
<evidence type="ECO:0000256" key="6">
    <source>
        <dbReference type="PROSITE-ProRule" id="PRU10007"/>
    </source>
</evidence>
<dbReference type="Gene3D" id="3.40.605.10">
    <property type="entry name" value="Aldehyde Dehydrogenase, Chain A, domain 1"/>
    <property type="match status" value="1"/>
</dbReference>
<dbReference type="InterPro" id="IPR015590">
    <property type="entry name" value="Aldehyde_DH_dom"/>
</dbReference>
<dbReference type="FunFam" id="3.40.605.10:FF:000004">
    <property type="entry name" value="Aldehyde dehydrogenase"/>
    <property type="match status" value="1"/>
</dbReference>
<dbReference type="InterPro" id="IPR016161">
    <property type="entry name" value="Ald_DH/histidinol_DH"/>
</dbReference>
<dbReference type="OrthoDB" id="9762436at2"/>
<reference evidence="9 10" key="1">
    <citation type="submission" date="2014-04" db="EMBL/GenBank/DDBJ databases">
        <title>Genome assembly of Hyalangium minutum DSM 14724.</title>
        <authorList>
            <person name="Sharma G."/>
            <person name="Subramanian S."/>
        </authorList>
    </citation>
    <scope>NUCLEOTIDE SEQUENCE [LARGE SCALE GENOMIC DNA]</scope>
    <source>
        <strain evidence="9 10">DSM 14724</strain>
    </source>
</reference>
<gene>
    <name evidence="9" type="ORF">DB31_7149</name>
</gene>
<evidence type="ECO:0000256" key="2">
    <source>
        <dbReference type="ARBA" id="ARBA00023002"/>
    </source>
</evidence>
<dbReference type="STRING" id="394096.DB31_7149"/>
<dbReference type="GO" id="GO:0006081">
    <property type="term" value="P:aldehyde metabolic process"/>
    <property type="evidence" value="ECO:0007669"/>
    <property type="project" value="InterPro"/>
</dbReference>
<evidence type="ECO:0000256" key="1">
    <source>
        <dbReference type="ARBA" id="ARBA00009986"/>
    </source>
</evidence>
<dbReference type="GO" id="GO:0005737">
    <property type="term" value="C:cytoplasm"/>
    <property type="evidence" value="ECO:0007669"/>
    <property type="project" value="TreeGrafter"/>
</dbReference>
<evidence type="ECO:0000256" key="7">
    <source>
        <dbReference type="RuleBase" id="RU003345"/>
    </source>
</evidence>
<evidence type="ECO:0000313" key="10">
    <source>
        <dbReference type="Proteomes" id="UP000028725"/>
    </source>
</evidence>
<dbReference type="Proteomes" id="UP000028725">
    <property type="component" value="Unassembled WGS sequence"/>
</dbReference>
<comment type="caution">
    <text evidence="9">The sequence shown here is derived from an EMBL/GenBank/DDBJ whole genome shotgun (WGS) entry which is preliminary data.</text>
</comment>
<dbReference type="InterPro" id="IPR029510">
    <property type="entry name" value="Ald_DH_CS_GLU"/>
</dbReference>
<dbReference type="FunFam" id="3.40.309.10:FF:000003">
    <property type="entry name" value="Aldehyde dehydrogenase"/>
    <property type="match status" value="1"/>
</dbReference>
<feature type="domain" description="Aldehyde dehydrogenase" evidence="8">
    <location>
        <begin position="16"/>
        <end position="447"/>
    </location>
</feature>
<dbReference type="Gene3D" id="3.40.309.10">
    <property type="entry name" value="Aldehyde Dehydrogenase, Chain A, domain 2"/>
    <property type="match status" value="1"/>
</dbReference>
<name>A0A085WJP9_9BACT</name>
<dbReference type="GO" id="GO:0004029">
    <property type="term" value="F:aldehyde dehydrogenase (NAD+) activity"/>
    <property type="evidence" value="ECO:0007669"/>
    <property type="project" value="TreeGrafter"/>
</dbReference>
<organism evidence="9 10">
    <name type="scientific">Hyalangium minutum</name>
    <dbReference type="NCBI Taxonomy" id="394096"/>
    <lineage>
        <taxon>Bacteria</taxon>
        <taxon>Pseudomonadati</taxon>
        <taxon>Myxococcota</taxon>
        <taxon>Myxococcia</taxon>
        <taxon>Myxococcales</taxon>
        <taxon>Cystobacterineae</taxon>
        <taxon>Archangiaceae</taxon>
        <taxon>Hyalangium</taxon>
    </lineage>
</organism>
<dbReference type="RefSeq" id="WP_044188259.1">
    <property type="nucleotide sequence ID" value="NZ_JMCB01000006.1"/>
</dbReference>
<dbReference type="InterPro" id="IPR016163">
    <property type="entry name" value="Ald_DH_C"/>
</dbReference>
<dbReference type="InterPro" id="IPR016160">
    <property type="entry name" value="Ald_DH_CS_CYS"/>
</dbReference>
<dbReference type="PATRIC" id="fig|394096.3.peg.3192"/>
<keyword evidence="10" id="KW-1185">Reference proteome</keyword>
<feature type="active site" evidence="5">
    <location>
        <position position="256"/>
    </location>
</feature>
<sequence>MRLVKTQEVSEQERPLEEAFERLQARRWEMAQTTAKERLARLERLKANILSRREALAEALFADFRKPRAEAESTEILPVLMELAHTAKHLKSWMKPRKVETPLLLTGTHSEVRYEPKGVVLVIAPWNYPFCLAIAPLIAAVSAGNCVMLKASEKTPHVAAFLESLIKDTFDSTEVTTIQGGPEIGEALLRLPFDHFFFTGGPRVGQKVMAAAARHLSGVTLELGGKSPVVVDASADVKAAAERVVWGKFLNAGQTCIAPDYVFVHASQEEAFLSAAKDALERFYGKTEEARRASPDLCRLVDDAAFSRVCGLLDRTVSSGSRVVAGGVVDAPSRYIAPTLLADVTAESAVMEEEIFGPLLPVLRFEQLDTVVSFIRSQGKPLAMYIFSTDDDAVERLLRQTSAGGTVVNNVILHIVNPGLPFGGVGQSGLGAYHGDTGFRELSHARAVMKQGRASLAHFFFPPYTGKAQQLARLASRLFE</sequence>
<dbReference type="InterPro" id="IPR016162">
    <property type="entry name" value="Ald_DH_N"/>
</dbReference>
<dbReference type="CDD" id="cd07134">
    <property type="entry name" value="ALDH_AlkH-like"/>
    <property type="match status" value="1"/>
</dbReference>
<accession>A0A085WJP9</accession>
<evidence type="ECO:0000256" key="3">
    <source>
        <dbReference type="ARBA" id="ARBA00023027"/>
    </source>
</evidence>
<protein>
    <recommendedName>
        <fullName evidence="4">Aldehyde dehydrogenase</fullName>
    </recommendedName>
</protein>
<keyword evidence="3" id="KW-0520">NAD</keyword>
<keyword evidence="2 4" id="KW-0560">Oxidoreductase</keyword>
<dbReference type="InterPro" id="IPR012394">
    <property type="entry name" value="Aldehyde_DH_NAD(P)"/>
</dbReference>
<feature type="active site" evidence="5 6">
    <location>
        <position position="222"/>
    </location>
</feature>
<evidence type="ECO:0000259" key="8">
    <source>
        <dbReference type="Pfam" id="PF00171"/>
    </source>
</evidence>
<dbReference type="PROSITE" id="PS00070">
    <property type="entry name" value="ALDEHYDE_DEHYDR_CYS"/>
    <property type="match status" value="1"/>
</dbReference>
<dbReference type="Pfam" id="PF00171">
    <property type="entry name" value="Aldedh"/>
    <property type="match status" value="1"/>
</dbReference>
<dbReference type="AlphaFoldDB" id="A0A085WJP9"/>
<evidence type="ECO:0000256" key="5">
    <source>
        <dbReference type="PIRSR" id="PIRSR036492-1"/>
    </source>
</evidence>
<dbReference type="PANTHER" id="PTHR43570:SF20">
    <property type="entry name" value="ALDEHYDE DEHYDROGENASE ALDX-RELATED"/>
    <property type="match status" value="1"/>
</dbReference>
<dbReference type="SUPFAM" id="SSF53720">
    <property type="entry name" value="ALDH-like"/>
    <property type="match status" value="1"/>
</dbReference>
<evidence type="ECO:0000313" key="9">
    <source>
        <dbReference type="EMBL" id="KFE67912.1"/>
    </source>
</evidence>
<evidence type="ECO:0000256" key="4">
    <source>
        <dbReference type="PIRNR" id="PIRNR036492"/>
    </source>
</evidence>